<proteinExistence type="predicted"/>
<dbReference type="RefSeq" id="WP_262427201.1">
    <property type="nucleotide sequence ID" value="NZ_JACRTJ010000013.1"/>
</dbReference>
<organism evidence="1 2">
    <name type="scientific">Enterocloster hominis</name>
    <name type="common">ex Liu et al. 2021</name>
    <dbReference type="NCBI Taxonomy" id="2763663"/>
    <lineage>
        <taxon>Bacteria</taxon>
        <taxon>Bacillati</taxon>
        <taxon>Bacillota</taxon>
        <taxon>Clostridia</taxon>
        <taxon>Lachnospirales</taxon>
        <taxon>Lachnospiraceae</taxon>
        <taxon>Enterocloster</taxon>
    </lineage>
</organism>
<comment type="caution">
    <text evidence="1">The sequence shown here is derived from an EMBL/GenBank/DDBJ whole genome shotgun (WGS) entry which is preliminary data.</text>
</comment>
<dbReference type="InterPro" id="IPR024523">
    <property type="entry name" value="DUF3793"/>
</dbReference>
<evidence type="ECO:0000313" key="1">
    <source>
        <dbReference type="EMBL" id="MBC8598656.1"/>
    </source>
</evidence>
<protein>
    <submittedName>
        <fullName evidence="1">DUF3793 family protein</fullName>
    </submittedName>
</protein>
<keyword evidence="2" id="KW-1185">Reference proteome</keyword>
<name>A0ABR7NRB6_9FIRM</name>
<reference evidence="1 2" key="1">
    <citation type="submission" date="2020-08" db="EMBL/GenBank/DDBJ databases">
        <title>Genome public.</title>
        <authorList>
            <person name="Liu C."/>
            <person name="Sun Q."/>
        </authorList>
    </citation>
    <scope>NUCLEOTIDE SEQUENCE [LARGE SCALE GENOMIC DNA]</scope>
    <source>
        <strain evidence="1 2">BX10</strain>
    </source>
</reference>
<dbReference type="EMBL" id="JACRTJ010000013">
    <property type="protein sequence ID" value="MBC8598656.1"/>
    <property type="molecule type" value="Genomic_DNA"/>
</dbReference>
<accession>A0ABR7NRB6</accession>
<evidence type="ECO:0000313" key="2">
    <source>
        <dbReference type="Proteomes" id="UP000647491"/>
    </source>
</evidence>
<sequence>MSEEAFHIMTQMDLEGAETQAVLQCAPLLTGIKMSNLLHVREGQQREVASMFEATPVSSRILYKKNGRISVFLYREQRLKRFLSVGKVRRLLDSFGYRGMELPEILSRLSDRYQRHMDGRGEFPHEIGLLLGYPPEDVSGFIENGGKNFLCSGYWKVYKDPARARRIFDGYDRAREAAIRMAGNGTGIRDIIKYTS</sequence>
<dbReference type="Proteomes" id="UP000647491">
    <property type="component" value="Unassembled WGS sequence"/>
</dbReference>
<gene>
    <name evidence="1" type="ORF">H8708_05320</name>
</gene>
<dbReference type="Pfam" id="PF12672">
    <property type="entry name" value="DUF3793"/>
    <property type="match status" value="1"/>
</dbReference>